<dbReference type="AlphaFoldDB" id="A0A0D2N9E5"/>
<name>A0A0D2N9E5_HYPSF</name>
<dbReference type="Proteomes" id="UP000054270">
    <property type="component" value="Unassembled WGS sequence"/>
</dbReference>
<keyword evidence="2" id="KW-1185">Reference proteome</keyword>
<reference evidence="2" key="1">
    <citation type="submission" date="2014-04" db="EMBL/GenBank/DDBJ databases">
        <title>Evolutionary Origins and Diversification of the Mycorrhizal Mutualists.</title>
        <authorList>
            <consortium name="DOE Joint Genome Institute"/>
            <consortium name="Mycorrhizal Genomics Consortium"/>
            <person name="Kohler A."/>
            <person name="Kuo A."/>
            <person name="Nagy L.G."/>
            <person name="Floudas D."/>
            <person name="Copeland A."/>
            <person name="Barry K.W."/>
            <person name="Cichocki N."/>
            <person name="Veneault-Fourrey C."/>
            <person name="LaButti K."/>
            <person name="Lindquist E.A."/>
            <person name="Lipzen A."/>
            <person name="Lundell T."/>
            <person name="Morin E."/>
            <person name="Murat C."/>
            <person name="Riley R."/>
            <person name="Ohm R."/>
            <person name="Sun H."/>
            <person name="Tunlid A."/>
            <person name="Henrissat B."/>
            <person name="Grigoriev I.V."/>
            <person name="Hibbett D.S."/>
            <person name="Martin F."/>
        </authorList>
    </citation>
    <scope>NUCLEOTIDE SEQUENCE [LARGE SCALE GENOMIC DNA]</scope>
    <source>
        <strain evidence="2">FD-334 SS-4</strain>
    </source>
</reference>
<sequence length="58" mass="6627">MELDVKWADKTIQRNQADRVELDVKQKTYSTNMINESIRMSADGSGLREEVLISLGGW</sequence>
<protein>
    <submittedName>
        <fullName evidence="1">Uncharacterized protein</fullName>
    </submittedName>
</protein>
<dbReference type="Gene3D" id="1.25.40.570">
    <property type="match status" value="1"/>
</dbReference>
<gene>
    <name evidence="1" type="ORF">HYPSUDRAFT_71860</name>
</gene>
<dbReference type="OrthoDB" id="422427at2759"/>
<dbReference type="EMBL" id="KN817637">
    <property type="protein sequence ID" value="KJA15719.1"/>
    <property type="molecule type" value="Genomic_DNA"/>
</dbReference>
<organism evidence="1 2">
    <name type="scientific">Hypholoma sublateritium (strain FD-334 SS-4)</name>
    <dbReference type="NCBI Taxonomy" id="945553"/>
    <lineage>
        <taxon>Eukaryota</taxon>
        <taxon>Fungi</taxon>
        <taxon>Dikarya</taxon>
        <taxon>Basidiomycota</taxon>
        <taxon>Agaricomycotina</taxon>
        <taxon>Agaricomycetes</taxon>
        <taxon>Agaricomycetidae</taxon>
        <taxon>Agaricales</taxon>
        <taxon>Agaricineae</taxon>
        <taxon>Strophariaceae</taxon>
        <taxon>Hypholoma</taxon>
    </lineage>
</organism>
<evidence type="ECO:0000313" key="1">
    <source>
        <dbReference type="EMBL" id="KJA15719.1"/>
    </source>
</evidence>
<accession>A0A0D2N9E5</accession>
<proteinExistence type="predicted"/>
<evidence type="ECO:0000313" key="2">
    <source>
        <dbReference type="Proteomes" id="UP000054270"/>
    </source>
</evidence>